<dbReference type="PRINTS" id="PR00725">
    <property type="entry name" value="DADACBPTASE1"/>
</dbReference>
<feature type="compositionally biased region" description="Low complexity" evidence="15">
    <location>
        <begin position="504"/>
        <end position="518"/>
    </location>
</feature>
<gene>
    <name evidence="18" type="ORF">KY5_3489c</name>
</gene>
<evidence type="ECO:0000259" key="16">
    <source>
        <dbReference type="Pfam" id="PF00768"/>
    </source>
</evidence>
<dbReference type="Proteomes" id="UP000221011">
    <property type="component" value="Chromosome"/>
</dbReference>
<evidence type="ECO:0000256" key="1">
    <source>
        <dbReference type="ARBA" id="ARBA00004752"/>
    </source>
</evidence>
<feature type="active site" description="Proton acceptor" evidence="12">
    <location>
        <position position="665"/>
    </location>
</feature>
<dbReference type="InterPro" id="IPR012907">
    <property type="entry name" value="Peptidase_S11_C"/>
</dbReference>
<dbReference type="PANTHER" id="PTHR21581:SF33">
    <property type="entry name" value="D-ALANYL-D-ALANINE CARBOXYPEPTIDASE DACB"/>
    <property type="match status" value="1"/>
</dbReference>
<dbReference type="AlphaFoldDB" id="A0A291QAI1"/>
<keyword evidence="5" id="KW-0645">Protease</keyword>
<evidence type="ECO:0000313" key="19">
    <source>
        <dbReference type="Proteomes" id="UP000221011"/>
    </source>
</evidence>
<keyword evidence="8" id="KW-0133">Cell shape</keyword>
<dbReference type="GO" id="GO:0009002">
    <property type="term" value="F:serine-type D-Ala-D-Ala carboxypeptidase activity"/>
    <property type="evidence" value="ECO:0007669"/>
    <property type="project" value="UniProtKB-EC"/>
</dbReference>
<dbReference type="GO" id="GO:0008360">
    <property type="term" value="P:regulation of cell shape"/>
    <property type="evidence" value="ECO:0007669"/>
    <property type="project" value="UniProtKB-KW"/>
</dbReference>
<dbReference type="KEGG" id="sfk:KY5_3489c"/>
<dbReference type="GO" id="GO:0006508">
    <property type="term" value="P:proteolysis"/>
    <property type="evidence" value="ECO:0007669"/>
    <property type="project" value="InterPro"/>
</dbReference>
<keyword evidence="7 18" id="KW-0378">Hydrolase</keyword>
<dbReference type="EC" id="3.4.16.4" evidence="3"/>
<organism evidence="18 19">
    <name type="scientific">Streptomyces formicae</name>
    <dbReference type="NCBI Taxonomy" id="1616117"/>
    <lineage>
        <taxon>Bacteria</taxon>
        <taxon>Bacillati</taxon>
        <taxon>Actinomycetota</taxon>
        <taxon>Actinomycetes</taxon>
        <taxon>Kitasatosporales</taxon>
        <taxon>Streptomycetaceae</taxon>
        <taxon>Streptomyces</taxon>
    </lineage>
</organism>
<feature type="domain" description="Peptidase S11 D-Ala-D-Ala carboxypeptidase A C-terminal" evidence="17">
    <location>
        <begin position="892"/>
        <end position="976"/>
    </location>
</feature>
<evidence type="ECO:0000256" key="9">
    <source>
        <dbReference type="ARBA" id="ARBA00022984"/>
    </source>
</evidence>
<evidence type="ECO:0000256" key="4">
    <source>
        <dbReference type="ARBA" id="ARBA00022645"/>
    </source>
</evidence>
<evidence type="ECO:0000256" key="14">
    <source>
        <dbReference type="RuleBase" id="RU004016"/>
    </source>
</evidence>
<reference evidence="18 19" key="1">
    <citation type="submission" date="2017-08" db="EMBL/GenBank/DDBJ databases">
        <title>Complete Genome Sequence of Streptomyces formicae KY5, the formicamycin producer.</title>
        <authorList>
            <person name="Holmes N.A."/>
            <person name="Devine R."/>
            <person name="Qin Z."/>
            <person name="Seipke R.F."/>
            <person name="Wilkinson B."/>
            <person name="Hutchings M.I."/>
        </authorList>
    </citation>
    <scope>NUCLEOTIDE SEQUENCE [LARGE SCALE GENOMIC DNA]</scope>
    <source>
        <strain evidence="18 19">KY5</strain>
    </source>
</reference>
<feature type="compositionally biased region" description="Polar residues" evidence="15">
    <location>
        <begin position="14"/>
        <end position="25"/>
    </location>
</feature>
<feature type="compositionally biased region" description="Basic and acidic residues" evidence="15">
    <location>
        <begin position="490"/>
        <end position="500"/>
    </location>
</feature>
<name>A0A291QAI1_9ACTN</name>
<feature type="binding site" evidence="13">
    <location>
        <position position="830"/>
    </location>
    <ligand>
        <name>substrate</name>
    </ligand>
</feature>
<evidence type="ECO:0000256" key="8">
    <source>
        <dbReference type="ARBA" id="ARBA00022960"/>
    </source>
</evidence>
<evidence type="ECO:0000256" key="5">
    <source>
        <dbReference type="ARBA" id="ARBA00022670"/>
    </source>
</evidence>
<feature type="compositionally biased region" description="Low complexity" evidence="15">
    <location>
        <begin position="103"/>
        <end position="137"/>
    </location>
</feature>
<feature type="compositionally biased region" description="Basic and acidic residues" evidence="15">
    <location>
        <begin position="1"/>
        <end position="13"/>
    </location>
</feature>
<keyword evidence="10" id="KW-0961">Cell wall biogenesis/degradation</keyword>
<comment type="pathway">
    <text evidence="1">Cell wall biogenesis; peptidoglycan biosynthesis.</text>
</comment>
<dbReference type="InterPro" id="IPR018044">
    <property type="entry name" value="Peptidase_S11"/>
</dbReference>
<dbReference type="Gene3D" id="3.40.710.10">
    <property type="entry name" value="DD-peptidase/beta-lactamase superfamily"/>
    <property type="match status" value="1"/>
</dbReference>
<sequence length="989" mass="97426">MAGETPDRSEQRKSSGNPTAESSAPTPEERDPRLAVARDTPSAREDRATAVFSTKAVTEDDSSSEEAGGPANGDARLRAAVAAWVAGDEPDGDSGRGNDSADAGVSAVEEGGSSGAAASTGDGAGASATGGAAPAEGDGTLIMGGAASAKGDDATSAAGDGDAASATGGASGKADGADGSGISDEPGKGDASGRTDAAGAGDASGSGDVPGQGDASGKADVPAKGAEFGDGDVSGKGNVSGSGDVPGQGDASGKADVSVKDAEFGGDDVSGKADAPAKNDAPGKGGTYGKGNASGTAEAPGAADAAGKTGASAKSDAPGKGEAPGKVGASAAADAPANGDAPGNDDVSGKSEASAKSEAPGKSNASGKADAPAKADASAKSSAPGKGDAPAKADASAKADAPAKGSAPATSEAPGKGDASAKADAPAVDQATAVFKALSPKSGDKSAGQGVDQATTMLKLSDLASPEKGEGKGSGPADGDRAKPNAKGAAKAEGEAERTSKFVALKPLDAPAGKPAAKAEPKPAPAAPAKGTGATAATPDGPPAPPPVERTTQQPLPPKPPIDLLAELTNTPPPPETPVRTAVRRVKIWTPLVLLLVVVFAVVQAVRPLPTPTLELTARETVSFEGGKPSVPWPGEGQAAMDVNGIGTFGTSGEQKPVPIASIAKVMTVYLILRDHPLKKGEDGPKIPVDAAAQKHYETGKPANESVVKVTEGQKLSEYEALQAVMLPSANNVAKLLARWDTKSNSEDEFVAKMNKTAKELGMKNTHYTDPSGLDKTTVSTAEDLVKLGRAAMENPVFNEISRQPSYTDLNGDKQKNFFGLIPTVAIGIKTGTTTAAGGNILFAAEKVIDGKRQTIIGATLGQYGDNGVANIDEVTRVTKELIEAGQGALKSKTIVKKGDVVGQVDDGLGGTTPVVATKDVAAVGWSGLTVKLELDAEKGKTLPNSAKAGTKVGVLSVGDGKGSAVEVPVALQKDLAEPSFGAKLTRVG</sequence>
<proteinExistence type="inferred from homology"/>
<evidence type="ECO:0000256" key="15">
    <source>
        <dbReference type="SAM" id="MobiDB-lite"/>
    </source>
</evidence>
<feature type="compositionally biased region" description="Low complexity" evidence="15">
    <location>
        <begin position="324"/>
        <end position="346"/>
    </location>
</feature>
<evidence type="ECO:0000256" key="2">
    <source>
        <dbReference type="ARBA" id="ARBA00007164"/>
    </source>
</evidence>
<feature type="compositionally biased region" description="Low complexity" evidence="15">
    <location>
        <begin position="398"/>
        <end position="409"/>
    </location>
</feature>
<evidence type="ECO:0000259" key="17">
    <source>
        <dbReference type="Pfam" id="PF07943"/>
    </source>
</evidence>
<feature type="active site" evidence="12">
    <location>
        <position position="729"/>
    </location>
</feature>
<feature type="domain" description="Peptidase S11 D-alanyl-D-alanine carboxypeptidase A N-terminal" evidence="16">
    <location>
        <begin position="654"/>
        <end position="847"/>
    </location>
</feature>
<feature type="compositionally biased region" description="Gly residues" evidence="15">
    <location>
        <begin position="232"/>
        <end position="246"/>
    </location>
</feature>
<comment type="similarity">
    <text evidence="2 14">Belongs to the peptidase S11 family.</text>
</comment>
<feature type="active site" description="Acyl-ester intermediate" evidence="12">
    <location>
        <position position="662"/>
    </location>
</feature>
<evidence type="ECO:0000256" key="10">
    <source>
        <dbReference type="ARBA" id="ARBA00023316"/>
    </source>
</evidence>
<dbReference type="EMBL" id="CP022685">
    <property type="protein sequence ID" value="ATL28507.1"/>
    <property type="molecule type" value="Genomic_DNA"/>
</dbReference>
<keyword evidence="4 18" id="KW-0121">Carboxypeptidase</keyword>
<feature type="compositionally biased region" description="Basic and acidic residues" evidence="15">
    <location>
        <begin position="257"/>
        <end position="277"/>
    </location>
</feature>
<keyword evidence="9" id="KW-0573">Peptidoglycan synthesis</keyword>
<protein>
    <recommendedName>
        <fullName evidence="3">serine-type D-Ala-D-Ala carboxypeptidase</fullName>
        <ecNumber evidence="3">3.4.16.4</ecNumber>
    </recommendedName>
</protein>
<feature type="compositionally biased region" description="Low complexity" evidence="15">
    <location>
        <begin position="144"/>
        <end position="174"/>
    </location>
</feature>
<dbReference type="PANTHER" id="PTHR21581">
    <property type="entry name" value="D-ALANYL-D-ALANINE CARBOXYPEPTIDASE"/>
    <property type="match status" value="1"/>
</dbReference>
<dbReference type="GO" id="GO:0009252">
    <property type="term" value="P:peptidoglycan biosynthetic process"/>
    <property type="evidence" value="ECO:0007669"/>
    <property type="project" value="UniProtKB-KW"/>
</dbReference>
<evidence type="ECO:0000256" key="11">
    <source>
        <dbReference type="ARBA" id="ARBA00034000"/>
    </source>
</evidence>
<dbReference type="Pfam" id="PF07943">
    <property type="entry name" value="PBP5_C"/>
    <property type="match status" value="1"/>
</dbReference>
<evidence type="ECO:0000256" key="13">
    <source>
        <dbReference type="PIRSR" id="PIRSR618044-2"/>
    </source>
</evidence>
<evidence type="ECO:0000256" key="3">
    <source>
        <dbReference type="ARBA" id="ARBA00012448"/>
    </source>
</evidence>
<evidence type="ECO:0000256" key="6">
    <source>
        <dbReference type="ARBA" id="ARBA00022729"/>
    </source>
</evidence>
<dbReference type="Pfam" id="PF00768">
    <property type="entry name" value="Peptidase_S11"/>
    <property type="match status" value="1"/>
</dbReference>
<comment type="catalytic activity">
    <reaction evidence="11">
        <text>Preferential cleavage: (Ac)2-L-Lys-D-Ala-|-D-Ala. Also transpeptidation of peptidyl-alanyl moieties that are N-acyl substituents of D-alanine.</text>
        <dbReference type="EC" id="3.4.16.4"/>
    </reaction>
</comment>
<evidence type="ECO:0000313" key="18">
    <source>
        <dbReference type="EMBL" id="ATL28507.1"/>
    </source>
</evidence>
<evidence type="ECO:0000256" key="12">
    <source>
        <dbReference type="PIRSR" id="PIRSR618044-1"/>
    </source>
</evidence>
<feature type="compositionally biased region" description="Low complexity" evidence="15">
    <location>
        <begin position="72"/>
        <end position="87"/>
    </location>
</feature>
<feature type="region of interest" description="Disordered" evidence="15">
    <location>
        <begin position="1"/>
        <end position="578"/>
    </location>
</feature>
<feature type="compositionally biased region" description="Low complexity" evidence="15">
    <location>
        <begin position="293"/>
        <end position="316"/>
    </location>
</feature>
<keyword evidence="6" id="KW-0732">Signal</keyword>
<dbReference type="GO" id="GO:0071555">
    <property type="term" value="P:cell wall organization"/>
    <property type="evidence" value="ECO:0007669"/>
    <property type="project" value="UniProtKB-KW"/>
</dbReference>
<keyword evidence="19" id="KW-1185">Reference proteome</keyword>
<feature type="compositionally biased region" description="Low complexity" evidence="15">
    <location>
        <begin position="527"/>
        <end position="539"/>
    </location>
</feature>
<dbReference type="SUPFAM" id="SSF56601">
    <property type="entry name" value="beta-lactamase/transpeptidase-like"/>
    <property type="match status" value="1"/>
</dbReference>
<dbReference type="InterPro" id="IPR012338">
    <property type="entry name" value="Beta-lactam/transpept-like"/>
</dbReference>
<feature type="compositionally biased region" description="Low complexity" evidence="15">
    <location>
        <begin position="356"/>
        <end position="388"/>
    </location>
</feature>
<accession>A0A291QAI1</accession>
<evidence type="ECO:0000256" key="7">
    <source>
        <dbReference type="ARBA" id="ARBA00022801"/>
    </source>
</evidence>
<dbReference type="InterPro" id="IPR001967">
    <property type="entry name" value="Peptidase_S11_N"/>
</dbReference>